<evidence type="ECO:0000259" key="1">
    <source>
        <dbReference type="Pfam" id="PF02954"/>
    </source>
</evidence>
<dbReference type="GO" id="GO:0043565">
    <property type="term" value="F:sequence-specific DNA binding"/>
    <property type="evidence" value="ECO:0007669"/>
    <property type="project" value="InterPro"/>
</dbReference>
<dbReference type="eggNOG" id="COG2204">
    <property type="taxonomic scope" value="Bacteria"/>
</dbReference>
<reference evidence="2 3" key="1">
    <citation type="journal article" date="2010" name="Stand. Genomic Sci.">
        <title>Complete genome sequence of Marinobacter adhaerens type strain (HP15), a diatom-interacting marine microorganism.</title>
        <authorList>
            <person name="Gardes A."/>
            <person name="Kaeppel E."/>
            <person name="Shehzad A."/>
            <person name="Seebah S."/>
            <person name="Teeling H."/>
            <person name="Yarza P."/>
            <person name="Glockner F.O."/>
            <person name="Grossart H.P."/>
            <person name="Ullrich M.S."/>
        </authorList>
    </citation>
    <scope>NUCLEOTIDE SEQUENCE [LARGE SCALE GENOMIC DNA]</scope>
    <source>
        <strain evidence="3">DSM 23420 / HP15</strain>
    </source>
</reference>
<dbReference type="STRING" id="225937.HP15_2012"/>
<dbReference type="InterPro" id="IPR002197">
    <property type="entry name" value="HTH_Fis"/>
</dbReference>
<dbReference type="PATRIC" id="fig|225937.3.peg.2024"/>
<dbReference type="EMBL" id="CP001978">
    <property type="protein sequence ID" value="ADP97776.1"/>
    <property type="molecule type" value="Genomic_DNA"/>
</dbReference>
<dbReference type="AlphaFoldDB" id="E4PQQ6"/>
<proteinExistence type="predicted"/>
<dbReference type="InterPro" id="IPR009057">
    <property type="entry name" value="Homeodomain-like_sf"/>
</dbReference>
<reference evidence="3" key="2">
    <citation type="submission" date="2010-02" db="EMBL/GenBank/DDBJ databases">
        <title>Complete genome sequence of Marinobacter adhaerens type strain (HP15).</title>
        <authorList>
            <person name="Gaerdes A.A.M."/>
            <person name="Kaeppel E."/>
            <person name="Shezad A."/>
            <person name="Seebah S."/>
            <person name="Teeling H."/>
            <person name="Yarza P."/>
            <person name="Gloeckner F.O."/>
            <person name="Ullrich M.S."/>
        </authorList>
    </citation>
    <scope>NUCLEOTIDE SEQUENCE [LARGE SCALE GENOMIC DNA]</scope>
    <source>
        <strain evidence="3">DSM 23420 / HP15</strain>
    </source>
</reference>
<feature type="domain" description="DNA binding HTH" evidence="1">
    <location>
        <begin position="6"/>
        <end position="45"/>
    </location>
</feature>
<sequence length="52" mass="5624">MTSEIAKREAQCILDALAQSNGRKGDAANSLGISRHALKRRMQKLGLTGDEL</sequence>
<dbReference type="KEGG" id="mad:HP15_2012"/>
<dbReference type="PRINTS" id="PR01590">
    <property type="entry name" value="HTHFIS"/>
</dbReference>
<dbReference type="HOGENOM" id="CLU_3081552_0_0_6"/>
<gene>
    <name evidence="2" type="ordered locus">HP15_2012</name>
</gene>
<evidence type="ECO:0000313" key="3">
    <source>
        <dbReference type="Proteomes" id="UP000007077"/>
    </source>
</evidence>
<dbReference type="Pfam" id="PF02954">
    <property type="entry name" value="HTH_8"/>
    <property type="match status" value="1"/>
</dbReference>
<organism evidence="2 3">
    <name type="scientific">Marinobacter adhaerens (strain DSM 23420 / HP15)</name>
    <dbReference type="NCBI Taxonomy" id="225937"/>
    <lineage>
        <taxon>Bacteria</taxon>
        <taxon>Pseudomonadati</taxon>
        <taxon>Pseudomonadota</taxon>
        <taxon>Gammaproteobacteria</taxon>
        <taxon>Pseudomonadales</taxon>
        <taxon>Marinobacteraceae</taxon>
        <taxon>Marinobacter</taxon>
    </lineage>
</organism>
<evidence type="ECO:0000313" key="2">
    <source>
        <dbReference type="EMBL" id="ADP97776.1"/>
    </source>
</evidence>
<dbReference type="Proteomes" id="UP000007077">
    <property type="component" value="Chromosome"/>
</dbReference>
<dbReference type="Gene3D" id="1.10.10.60">
    <property type="entry name" value="Homeodomain-like"/>
    <property type="match status" value="1"/>
</dbReference>
<protein>
    <submittedName>
        <fullName evidence="2">Protein containing helix-turn-helix, Fis-type domain</fullName>
    </submittedName>
</protein>
<name>E4PQQ6_MARAH</name>
<accession>E4PQQ6</accession>
<dbReference type="SUPFAM" id="SSF46689">
    <property type="entry name" value="Homeodomain-like"/>
    <property type="match status" value="1"/>
</dbReference>